<evidence type="ECO:0000256" key="12">
    <source>
        <dbReference type="ARBA" id="ARBA00035485"/>
    </source>
</evidence>
<dbReference type="GO" id="GO:0005634">
    <property type="term" value="C:nucleus"/>
    <property type="evidence" value="ECO:0007669"/>
    <property type="project" value="UniProtKB-SubCell"/>
</dbReference>
<reference evidence="16" key="1">
    <citation type="submission" date="2025-08" db="UniProtKB">
        <authorList>
            <consortium name="RefSeq"/>
        </authorList>
    </citation>
    <scope>IDENTIFICATION</scope>
</reference>
<dbReference type="PANTHER" id="PTHR31761">
    <property type="entry name" value="GROWTH ARREST AND DNA DAMAGE-INDUCIBLE PROTEINS-INTERACTING PROTEIN 1 GADD45GIP1"/>
    <property type="match status" value="1"/>
</dbReference>
<dbReference type="CTD" id="40395"/>
<evidence type="ECO:0000256" key="10">
    <source>
        <dbReference type="ARBA" id="ARBA00030700"/>
    </source>
</evidence>
<keyword evidence="5" id="KW-0175">Coiled coil</keyword>
<dbReference type="GeneID" id="106741923"/>
<dbReference type="GO" id="GO:1990904">
    <property type="term" value="C:ribonucleoprotein complex"/>
    <property type="evidence" value="ECO:0007669"/>
    <property type="project" value="UniProtKB-KW"/>
</dbReference>
<keyword evidence="8" id="KW-0687">Ribonucleoprotein</keyword>
<gene>
    <name evidence="16" type="primary">LOC106741923</name>
</gene>
<sequence>MRLSQIYNIVHRNVGFQSVYARRLFASTNTAESKDEVVDITSADEKPIFSEPDNEEYHAEIARKRNKSRLSPEHRNILMGERPYDGPKEWYHNTVKYKKRMLGRYGLKADEPAGFVWPTLEEIKDAQEYERVAFPLSLQERWDKLEDARRQKAEFIKKREAEILVKLAKMDQWTAELNAKMEKKKADMEAARLRKERLVAEIRRHFGFNISPHDNRFKEMLEQKEKEEKKKKKEAKKKAKLDRLTLMVHAKVKSEANPEETAAGGKDQDSKKSTE</sequence>
<feature type="compositionally biased region" description="Basic and acidic residues" evidence="14">
    <location>
        <begin position="266"/>
        <end position="275"/>
    </location>
</feature>
<accession>A0A6P3WW18</accession>
<keyword evidence="6" id="KW-0496">Mitochondrion</keyword>
<comment type="similarity">
    <text evidence="3">Belongs to the mitochondrion-specific ribosomal protein mL64 family.</text>
</comment>
<evidence type="ECO:0000256" key="4">
    <source>
        <dbReference type="ARBA" id="ARBA00022980"/>
    </source>
</evidence>
<dbReference type="InterPro" id="IPR018472">
    <property type="entry name" value="Ribosomal_mL64"/>
</dbReference>
<dbReference type="Pfam" id="PF10147">
    <property type="entry name" value="CR6_interact"/>
    <property type="match status" value="1"/>
</dbReference>
<dbReference type="AlphaFoldDB" id="A0A6P3WW18"/>
<feature type="compositionally biased region" description="Basic residues" evidence="14">
    <location>
        <begin position="229"/>
        <end position="240"/>
    </location>
</feature>
<feature type="region of interest" description="Disordered" evidence="14">
    <location>
        <begin position="223"/>
        <end position="275"/>
    </location>
</feature>
<evidence type="ECO:0000313" key="16">
    <source>
        <dbReference type="RefSeq" id="XP_014469854.1"/>
    </source>
</evidence>
<dbReference type="KEGG" id="dqu:106741923"/>
<evidence type="ECO:0000256" key="3">
    <source>
        <dbReference type="ARBA" id="ARBA00005421"/>
    </source>
</evidence>
<evidence type="ECO:0000256" key="2">
    <source>
        <dbReference type="ARBA" id="ARBA00004173"/>
    </source>
</evidence>
<evidence type="ECO:0000256" key="11">
    <source>
        <dbReference type="ARBA" id="ARBA00035184"/>
    </source>
</evidence>
<keyword evidence="7" id="KW-0539">Nucleus</keyword>
<dbReference type="InterPro" id="IPR043035">
    <property type="entry name" value="Ribosomal_mL64_sf"/>
</dbReference>
<evidence type="ECO:0000313" key="15">
    <source>
        <dbReference type="Proteomes" id="UP000515204"/>
    </source>
</evidence>
<evidence type="ECO:0000256" key="14">
    <source>
        <dbReference type="SAM" id="MobiDB-lite"/>
    </source>
</evidence>
<comment type="function">
    <text evidence="13">Acts as a negative regulator of G1 to S cell cycle phase progression by inhibiting cyclin-dependent kinases. Inhibitory effects are additive with GADD45 proteins but also occur in the absence of GADD45 proteins. Acts as a repressor of the orphan nuclear receptor NR4A1 by inhibiting AB domain-mediated transcriptional activity. May be involved in the hormone-mediated regulation of NR4A1 transcriptional activity. May play a role in mitochondrial protein synthesis.</text>
</comment>
<keyword evidence="9" id="KW-0131">Cell cycle</keyword>
<organism evidence="15 16">
    <name type="scientific">Dinoponera quadriceps</name>
    <name type="common">South American ant</name>
    <dbReference type="NCBI Taxonomy" id="609295"/>
    <lineage>
        <taxon>Eukaryota</taxon>
        <taxon>Metazoa</taxon>
        <taxon>Ecdysozoa</taxon>
        <taxon>Arthropoda</taxon>
        <taxon>Hexapoda</taxon>
        <taxon>Insecta</taxon>
        <taxon>Pterygota</taxon>
        <taxon>Neoptera</taxon>
        <taxon>Endopterygota</taxon>
        <taxon>Hymenoptera</taxon>
        <taxon>Apocrita</taxon>
        <taxon>Aculeata</taxon>
        <taxon>Formicoidea</taxon>
        <taxon>Formicidae</taxon>
        <taxon>Ponerinae</taxon>
        <taxon>Ponerini</taxon>
        <taxon>Dinoponera</taxon>
    </lineage>
</organism>
<dbReference type="GO" id="GO:0005739">
    <property type="term" value="C:mitochondrion"/>
    <property type="evidence" value="ECO:0007669"/>
    <property type="project" value="UniProtKB-SubCell"/>
</dbReference>
<evidence type="ECO:0000256" key="9">
    <source>
        <dbReference type="ARBA" id="ARBA00023306"/>
    </source>
</evidence>
<evidence type="ECO:0000256" key="5">
    <source>
        <dbReference type="ARBA" id="ARBA00023054"/>
    </source>
</evidence>
<evidence type="ECO:0000256" key="1">
    <source>
        <dbReference type="ARBA" id="ARBA00004123"/>
    </source>
</evidence>
<keyword evidence="4" id="KW-0689">Ribosomal protein</keyword>
<evidence type="ECO:0000256" key="7">
    <source>
        <dbReference type="ARBA" id="ARBA00023242"/>
    </source>
</evidence>
<dbReference type="Gene3D" id="6.10.280.120">
    <property type="entry name" value="Growth arrest and DNA-damage-inducible proteins-interacting protein 1"/>
    <property type="match status" value="1"/>
</dbReference>
<name>A0A6P3WW18_DINQU</name>
<dbReference type="Proteomes" id="UP000515204">
    <property type="component" value="Unplaced"/>
</dbReference>
<proteinExistence type="inferred from homology"/>
<dbReference type="OrthoDB" id="6247992at2759"/>
<comment type="subcellular location">
    <subcellularLocation>
        <location evidence="2">Mitochondrion</location>
    </subcellularLocation>
    <subcellularLocation>
        <location evidence="1">Nucleus</location>
    </subcellularLocation>
</comment>
<keyword evidence="15" id="KW-1185">Reference proteome</keyword>
<evidence type="ECO:0000256" key="6">
    <source>
        <dbReference type="ARBA" id="ARBA00023128"/>
    </source>
</evidence>
<dbReference type="GO" id="GO:0005840">
    <property type="term" value="C:ribosome"/>
    <property type="evidence" value="ECO:0007669"/>
    <property type="project" value="UniProtKB-KW"/>
</dbReference>
<evidence type="ECO:0000256" key="8">
    <source>
        <dbReference type="ARBA" id="ARBA00023274"/>
    </source>
</evidence>
<dbReference type="PANTHER" id="PTHR31761:SF1">
    <property type="entry name" value="LARGE RIBOSOMAL SUBUNIT PROTEIN ML64"/>
    <property type="match status" value="1"/>
</dbReference>
<evidence type="ECO:0000256" key="13">
    <source>
        <dbReference type="ARBA" id="ARBA00060144"/>
    </source>
</evidence>
<dbReference type="RefSeq" id="XP_014469854.1">
    <property type="nucleotide sequence ID" value="XM_014614368.1"/>
</dbReference>
<protein>
    <recommendedName>
        <fullName evidence="11">Large ribosomal subunit protein mL64</fullName>
    </recommendedName>
    <alternativeName>
        <fullName evidence="10">39S ribosomal protein L59, mitochondrial</fullName>
    </alternativeName>
    <alternativeName>
        <fullName evidence="12">Growth arrest and DNA damage-inducible proteins-interacting protein 1</fullName>
    </alternativeName>
</protein>